<evidence type="ECO:0000313" key="5">
    <source>
        <dbReference type="Proteomes" id="UP000006175"/>
    </source>
</evidence>
<dbReference type="GO" id="GO:0005524">
    <property type="term" value="F:ATP binding"/>
    <property type="evidence" value="ECO:0007669"/>
    <property type="project" value="UniProtKB-KW"/>
</dbReference>
<dbReference type="InterPro" id="IPR014774">
    <property type="entry name" value="KaiC-like_dom"/>
</dbReference>
<evidence type="ECO:0000256" key="1">
    <source>
        <dbReference type="ARBA" id="ARBA00022741"/>
    </source>
</evidence>
<dbReference type="OrthoDB" id="27015at2157"/>
<dbReference type="PANTHER" id="PTHR43637:SF2">
    <property type="entry name" value="PROTEIN GVPD 1"/>
    <property type="match status" value="1"/>
</dbReference>
<dbReference type="HOGENOM" id="CLU_097794_0_0_2"/>
<accession>I3XQG7</accession>
<dbReference type="KEGG" id="dfd:Desfe_0280"/>
<dbReference type="PANTHER" id="PTHR43637">
    <property type="entry name" value="UPF0273 PROTEIN TM_0370"/>
    <property type="match status" value="1"/>
</dbReference>
<dbReference type="eggNOG" id="arCOG05482">
    <property type="taxonomic scope" value="Archaea"/>
</dbReference>
<sequence length="264" mass="29362">MPLGLNKTGVVALEKILITLDLFLYILPEGVPRNSFIVLAGEGGSGKSVIVANIAKNIIENNEPVIYVCLDDDPLTIIEQLESFGLRIDDNISSRLLLIDGFSYLIRGKKGRIHPLVVEDVDPRNPENLANAILRVLDSTRLSGKGLIIIDSLNEAMISLDPTRFMEFIKLLRANISKTLKIPIIATLHTSTEGFKEYLYTIEHLVDGIIETRGLEEGLSLQLPIQVRQIMVRKIKGVTHRHGWVLYAIDNAGVKPVILKVEKK</sequence>
<name>I3XQG7_DESAM</name>
<dbReference type="InterPro" id="IPR027417">
    <property type="entry name" value="P-loop_NTPase"/>
</dbReference>
<dbReference type="SUPFAM" id="SSF52540">
    <property type="entry name" value="P-loop containing nucleoside triphosphate hydrolases"/>
    <property type="match status" value="1"/>
</dbReference>
<dbReference type="Gene3D" id="3.40.50.300">
    <property type="entry name" value="P-loop containing nucleotide triphosphate hydrolases"/>
    <property type="match status" value="1"/>
</dbReference>
<protein>
    <submittedName>
        <fullName evidence="4">AAA ATPase</fullName>
    </submittedName>
</protein>
<gene>
    <name evidence="4" type="ORF">Desfe_0280</name>
</gene>
<evidence type="ECO:0000259" key="3">
    <source>
        <dbReference type="SMART" id="SM00382"/>
    </source>
</evidence>
<organism evidence="4 5">
    <name type="scientific">Desulfurococcus amylolyticus DSM 16532</name>
    <dbReference type="NCBI Taxonomy" id="768672"/>
    <lineage>
        <taxon>Archaea</taxon>
        <taxon>Thermoproteota</taxon>
        <taxon>Thermoprotei</taxon>
        <taxon>Desulfurococcales</taxon>
        <taxon>Desulfurococcaceae</taxon>
        <taxon>Desulfurococcus</taxon>
    </lineage>
</organism>
<reference evidence="4 5" key="1">
    <citation type="journal article" date="2012" name="J. Bacteriol.">
        <title>Complete Genome Sequence of Desulfurococcus fermentans, a Hyperthermophilic Cellulolytic Crenarchaeon Isolated from a Freshwater Hot Spring in Kamchatka, Russia.</title>
        <authorList>
            <person name="Susanti D."/>
            <person name="Johnson E.F."/>
            <person name="Rodriguez J.R."/>
            <person name="Anderson I."/>
            <person name="Perevalova A.A."/>
            <person name="Kyrpides N."/>
            <person name="Lucas S."/>
            <person name="Han J."/>
            <person name="Lapidus A."/>
            <person name="Cheng J.F."/>
            <person name="Goodwin L."/>
            <person name="Pitluck S."/>
            <person name="Mavrommatis K."/>
            <person name="Peters L."/>
            <person name="Land M.L."/>
            <person name="Hauser L."/>
            <person name="Gopalan V."/>
            <person name="Chan P.P."/>
            <person name="Lowe T.M."/>
            <person name="Atomi H."/>
            <person name="Bonch-Osmolovskaya E.A."/>
            <person name="Woyke T."/>
            <person name="Mukhopadhyay B."/>
        </authorList>
    </citation>
    <scope>NUCLEOTIDE SEQUENCE [LARGE SCALE GENOMIC DNA]</scope>
    <source>
        <strain evidence="4 5">DSM 16532</strain>
    </source>
</reference>
<dbReference type="Proteomes" id="UP000006175">
    <property type="component" value="Chromosome"/>
</dbReference>
<proteinExistence type="predicted"/>
<dbReference type="GeneID" id="13061968"/>
<keyword evidence="2" id="KW-0067">ATP-binding</keyword>
<dbReference type="InterPro" id="IPR003593">
    <property type="entry name" value="AAA+_ATPase"/>
</dbReference>
<keyword evidence="1" id="KW-0547">Nucleotide-binding</keyword>
<feature type="domain" description="AAA+ ATPase" evidence="3">
    <location>
        <begin position="33"/>
        <end position="216"/>
    </location>
</feature>
<dbReference type="Pfam" id="PF06745">
    <property type="entry name" value="ATPase"/>
    <property type="match status" value="1"/>
</dbReference>
<keyword evidence="5" id="KW-1185">Reference proteome</keyword>
<dbReference type="RefSeq" id="WP_014767094.1">
    <property type="nucleotide sequence ID" value="NC_018001.1"/>
</dbReference>
<evidence type="ECO:0000256" key="2">
    <source>
        <dbReference type="ARBA" id="ARBA00022840"/>
    </source>
</evidence>
<evidence type="ECO:0000313" key="4">
    <source>
        <dbReference type="EMBL" id="AFL66191.1"/>
    </source>
</evidence>
<dbReference type="SMART" id="SM00382">
    <property type="entry name" value="AAA"/>
    <property type="match status" value="1"/>
</dbReference>
<dbReference type="EMBL" id="CP003321">
    <property type="protein sequence ID" value="AFL66191.1"/>
    <property type="molecule type" value="Genomic_DNA"/>
</dbReference>
<dbReference type="AlphaFoldDB" id="I3XQG7"/>